<keyword evidence="3" id="KW-1185">Reference proteome</keyword>
<dbReference type="Proteomes" id="UP001066276">
    <property type="component" value="Chromosome 2_2"/>
</dbReference>
<proteinExistence type="predicted"/>
<evidence type="ECO:0000313" key="2">
    <source>
        <dbReference type="EMBL" id="KAJ1191096.1"/>
    </source>
</evidence>
<evidence type="ECO:0000256" key="1">
    <source>
        <dbReference type="SAM" id="MobiDB-lite"/>
    </source>
</evidence>
<comment type="caution">
    <text evidence="2">The sequence shown here is derived from an EMBL/GenBank/DDBJ whole genome shotgun (WGS) entry which is preliminary data.</text>
</comment>
<name>A0AAV7URS9_PLEWA</name>
<reference evidence="2" key="1">
    <citation type="journal article" date="2022" name="bioRxiv">
        <title>Sequencing and chromosome-scale assembly of the giantPleurodeles waltlgenome.</title>
        <authorList>
            <person name="Brown T."/>
            <person name="Elewa A."/>
            <person name="Iarovenko S."/>
            <person name="Subramanian E."/>
            <person name="Araus A.J."/>
            <person name="Petzold A."/>
            <person name="Susuki M."/>
            <person name="Suzuki K.-i.T."/>
            <person name="Hayashi T."/>
            <person name="Toyoda A."/>
            <person name="Oliveira C."/>
            <person name="Osipova E."/>
            <person name="Leigh N.D."/>
            <person name="Simon A."/>
            <person name="Yun M.H."/>
        </authorList>
    </citation>
    <scope>NUCLEOTIDE SEQUENCE</scope>
    <source>
        <strain evidence="2">20211129_DDA</strain>
        <tissue evidence="2">Liver</tissue>
    </source>
</reference>
<accession>A0AAV7URS9</accession>
<feature type="compositionally biased region" description="Low complexity" evidence="1">
    <location>
        <begin position="170"/>
        <end position="182"/>
    </location>
</feature>
<dbReference type="AlphaFoldDB" id="A0AAV7URS9"/>
<sequence>MVTRTGTLLHEERLAKNLEKIDPETRGDPVHRRECPEMVARDPRRRPHRREARISSGGAETWGCWQELLVRGGGLTVERPCVPEKVSCGAEFTLWLATPRKPAIGVSGCRQQLLSSRWPIMGDISGAPLLPRQDSESTTGPPPLPLPPRTSGSSKVGGEQTLALRGGGLPLPLHTLTGGPTLIADGVPHSP</sequence>
<organism evidence="2 3">
    <name type="scientific">Pleurodeles waltl</name>
    <name type="common">Iberian ribbed newt</name>
    <dbReference type="NCBI Taxonomy" id="8319"/>
    <lineage>
        <taxon>Eukaryota</taxon>
        <taxon>Metazoa</taxon>
        <taxon>Chordata</taxon>
        <taxon>Craniata</taxon>
        <taxon>Vertebrata</taxon>
        <taxon>Euteleostomi</taxon>
        <taxon>Amphibia</taxon>
        <taxon>Batrachia</taxon>
        <taxon>Caudata</taxon>
        <taxon>Salamandroidea</taxon>
        <taxon>Salamandridae</taxon>
        <taxon>Pleurodelinae</taxon>
        <taxon>Pleurodeles</taxon>
    </lineage>
</organism>
<gene>
    <name evidence="2" type="ORF">NDU88_000412</name>
</gene>
<protein>
    <submittedName>
        <fullName evidence="2">Uncharacterized protein</fullName>
    </submittedName>
</protein>
<dbReference type="EMBL" id="JANPWB010000004">
    <property type="protein sequence ID" value="KAJ1191096.1"/>
    <property type="molecule type" value="Genomic_DNA"/>
</dbReference>
<evidence type="ECO:0000313" key="3">
    <source>
        <dbReference type="Proteomes" id="UP001066276"/>
    </source>
</evidence>
<feature type="region of interest" description="Disordered" evidence="1">
    <location>
        <begin position="125"/>
        <end position="191"/>
    </location>
</feature>